<feature type="compositionally biased region" description="Basic and acidic residues" evidence="1">
    <location>
        <begin position="120"/>
        <end position="146"/>
    </location>
</feature>
<feature type="region of interest" description="Disordered" evidence="1">
    <location>
        <begin position="1"/>
        <end position="29"/>
    </location>
</feature>
<sequence length="278" mass="31714">MEYRDLAHFRQQHGQRCKPERHVDPEDHRPMQVFGEDTAEDRSADTRRHPHAAEIGLVLAALARRHNIRNHGLHDRQNAAAAEPLQPARHDQHRHVRRQCAQYRARDEQAHGCDDHGAAAIDVAKRSEHRRDRGRRQEIGRDHPRQAGDIPELPTDGRQRRGDDGLVEGGQKHRQHQAHQDGPDFTRRQRRAWLNRRGVADVDDLRTHIRELARDCFGQCLLISRLTALPFELVHVERYLGNATGGCLGFVPNLGGKSTLRQRVVRMGASRGSTNLTA</sequence>
<feature type="region of interest" description="Disordered" evidence="1">
    <location>
        <begin position="120"/>
        <end position="188"/>
    </location>
</feature>
<gene>
    <name evidence="2" type="ORF">GALL_474820</name>
</gene>
<reference evidence="2" key="1">
    <citation type="submission" date="2016-10" db="EMBL/GenBank/DDBJ databases">
        <title>Sequence of Gallionella enrichment culture.</title>
        <authorList>
            <person name="Poehlein A."/>
            <person name="Muehling M."/>
            <person name="Daniel R."/>
        </authorList>
    </citation>
    <scope>NUCLEOTIDE SEQUENCE</scope>
</reference>
<feature type="compositionally biased region" description="Basic and acidic residues" evidence="1">
    <location>
        <begin position="17"/>
        <end position="29"/>
    </location>
</feature>
<dbReference type="AlphaFoldDB" id="A0A1J5PJC9"/>
<comment type="caution">
    <text evidence="2">The sequence shown here is derived from an EMBL/GenBank/DDBJ whole genome shotgun (WGS) entry which is preliminary data.</text>
</comment>
<evidence type="ECO:0000313" key="2">
    <source>
        <dbReference type="EMBL" id="OIQ70904.1"/>
    </source>
</evidence>
<accession>A0A1J5PJC9</accession>
<feature type="compositionally biased region" description="Basic and acidic residues" evidence="1">
    <location>
        <begin position="178"/>
        <end position="187"/>
    </location>
</feature>
<organism evidence="2">
    <name type="scientific">mine drainage metagenome</name>
    <dbReference type="NCBI Taxonomy" id="410659"/>
    <lineage>
        <taxon>unclassified sequences</taxon>
        <taxon>metagenomes</taxon>
        <taxon>ecological metagenomes</taxon>
    </lineage>
</organism>
<feature type="compositionally biased region" description="Basic and acidic residues" evidence="1">
    <location>
        <begin position="155"/>
        <end position="164"/>
    </location>
</feature>
<name>A0A1J5PJC9_9ZZZZ</name>
<protein>
    <submittedName>
        <fullName evidence="2">Uncharacterized protein</fullName>
    </submittedName>
</protein>
<dbReference type="EMBL" id="MLJW01003972">
    <property type="protein sequence ID" value="OIQ70904.1"/>
    <property type="molecule type" value="Genomic_DNA"/>
</dbReference>
<proteinExistence type="predicted"/>
<evidence type="ECO:0000256" key="1">
    <source>
        <dbReference type="SAM" id="MobiDB-lite"/>
    </source>
</evidence>